<dbReference type="AlphaFoldDB" id="A0AAW1FLC2"/>
<feature type="region of interest" description="Disordered" evidence="1">
    <location>
        <begin position="1"/>
        <end position="55"/>
    </location>
</feature>
<evidence type="ECO:0000256" key="1">
    <source>
        <dbReference type="SAM" id="MobiDB-lite"/>
    </source>
</evidence>
<comment type="caution">
    <text evidence="2">The sequence shown here is derived from an EMBL/GenBank/DDBJ whole genome shotgun (WGS) entry which is preliminary data.</text>
</comment>
<name>A0AAW1FLC2_ZOAVI</name>
<dbReference type="EMBL" id="JBCEZU010000056">
    <property type="protein sequence ID" value="KAK9535008.1"/>
    <property type="molecule type" value="Genomic_DNA"/>
</dbReference>
<keyword evidence="3" id="KW-1185">Reference proteome</keyword>
<evidence type="ECO:0000313" key="3">
    <source>
        <dbReference type="Proteomes" id="UP001488805"/>
    </source>
</evidence>
<sequence length="77" mass="8302">MSDDGQARRPVGAGGRIKGCDEELQAPEDGSAENSCSLNSAWKCDSPTEPRTGRQKAAALFNRRIDDDDNASETVYL</sequence>
<dbReference type="Proteomes" id="UP001488805">
    <property type="component" value="Unassembled WGS sequence"/>
</dbReference>
<reference evidence="2 3" key="1">
    <citation type="journal article" date="2024" name="Genome Biol. Evol.">
        <title>Chromosome-level genome assembly of the viviparous eelpout Zoarces viviparus.</title>
        <authorList>
            <person name="Fuhrmann N."/>
            <person name="Brasseur M.V."/>
            <person name="Bakowski C.E."/>
            <person name="Podsiadlowski L."/>
            <person name="Prost S."/>
            <person name="Krehenwinkel H."/>
            <person name="Mayer C."/>
        </authorList>
    </citation>
    <scope>NUCLEOTIDE SEQUENCE [LARGE SCALE GENOMIC DNA]</scope>
    <source>
        <strain evidence="2">NO-MEL_2022_Ind0_liver</strain>
    </source>
</reference>
<protein>
    <submittedName>
        <fullName evidence="2">Uncharacterized protein</fullName>
    </submittedName>
</protein>
<accession>A0AAW1FLC2</accession>
<organism evidence="2 3">
    <name type="scientific">Zoarces viviparus</name>
    <name type="common">Viviparous eelpout</name>
    <name type="synonym">Blennius viviparus</name>
    <dbReference type="NCBI Taxonomy" id="48416"/>
    <lineage>
        <taxon>Eukaryota</taxon>
        <taxon>Metazoa</taxon>
        <taxon>Chordata</taxon>
        <taxon>Craniata</taxon>
        <taxon>Vertebrata</taxon>
        <taxon>Euteleostomi</taxon>
        <taxon>Actinopterygii</taxon>
        <taxon>Neopterygii</taxon>
        <taxon>Teleostei</taxon>
        <taxon>Neoteleostei</taxon>
        <taxon>Acanthomorphata</taxon>
        <taxon>Eupercaria</taxon>
        <taxon>Perciformes</taxon>
        <taxon>Cottioidei</taxon>
        <taxon>Zoarcales</taxon>
        <taxon>Zoarcidae</taxon>
        <taxon>Zoarcinae</taxon>
        <taxon>Zoarces</taxon>
    </lineage>
</organism>
<gene>
    <name evidence="2" type="ORF">VZT92_007415</name>
</gene>
<evidence type="ECO:0000313" key="2">
    <source>
        <dbReference type="EMBL" id="KAK9535008.1"/>
    </source>
</evidence>
<proteinExistence type="predicted"/>